<evidence type="ECO:0000256" key="1">
    <source>
        <dbReference type="ARBA" id="ARBA00010923"/>
    </source>
</evidence>
<sequence>MKRVKSYSLSRSVETPNYTSTKYVHYGDIHTKVADKISNETNLPNIVPGDYETLRKGDIILADASEDYQGIATPSIIIEEPLSNIVAGLHTIALRPTEVYPLFLYYLFKSTTFRKYGYKTGTGMKVFGISVINIMKFKGYIPSLKEQKKIASILFHLDNALVLHQRKLDKIKNLKKAYLQYMFPEKTQGVPTLRFDNFSEIWEHRKLSEVGKISTGNTPSTKDLENYSDSGMQWVTPSDIKSLIITDTAKKLSLKGQQSAKIVSGGSILVTCIASIGKNTLVTRTSSFNQQINAITPFEAYDSYFLLTQSYFWSKFMKKIASLGTMQIVNKAEFSNLKSKYPGLEEQKKIGLFFKEIDNILTLHQRKLDSLERLKASYLQLLFPQ</sequence>
<dbReference type="Pfam" id="PF01420">
    <property type="entry name" value="Methylase_S"/>
    <property type="match status" value="2"/>
</dbReference>
<dbReference type="InterPro" id="IPR000055">
    <property type="entry name" value="Restrct_endonuc_typeI_TRD"/>
</dbReference>
<dbReference type="SUPFAM" id="SSF116734">
    <property type="entry name" value="DNA methylase specificity domain"/>
    <property type="match status" value="2"/>
</dbReference>
<protein>
    <submittedName>
        <fullName evidence="5">Restriction endonuclease subunit S</fullName>
    </submittedName>
</protein>
<keyword evidence="2" id="KW-0680">Restriction system</keyword>
<dbReference type="Gene3D" id="3.90.220.20">
    <property type="entry name" value="DNA methylase specificity domains"/>
    <property type="match status" value="2"/>
</dbReference>
<keyword evidence="3" id="KW-0238">DNA-binding</keyword>
<dbReference type="PANTHER" id="PTHR30408">
    <property type="entry name" value="TYPE-1 RESTRICTION ENZYME ECOKI SPECIFICITY PROTEIN"/>
    <property type="match status" value="1"/>
</dbReference>
<dbReference type="CDD" id="cd17286">
    <property type="entry name" value="RMtype1_S_Lla161ORF747P_TRD1-CR1_like"/>
    <property type="match status" value="1"/>
</dbReference>
<keyword evidence="5" id="KW-0378">Hydrolase</keyword>
<dbReference type="PANTHER" id="PTHR30408:SF12">
    <property type="entry name" value="TYPE I RESTRICTION ENZYME MJAVIII SPECIFICITY SUBUNIT"/>
    <property type="match status" value="1"/>
</dbReference>
<proteinExistence type="inferred from homology"/>
<evidence type="ECO:0000313" key="6">
    <source>
        <dbReference type="Proteomes" id="UP000823401"/>
    </source>
</evidence>
<dbReference type="Gene3D" id="1.10.287.1120">
    <property type="entry name" value="Bipartite methylase S protein"/>
    <property type="match status" value="1"/>
</dbReference>
<gene>
    <name evidence="5" type="ORF">HYQ42_07530</name>
</gene>
<comment type="caution">
    <text evidence="5">The sequence shown here is derived from an EMBL/GenBank/DDBJ whole genome shotgun (WGS) entry which is preliminary data.</text>
</comment>
<keyword evidence="5" id="KW-0540">Nuclease</keyword>
<name>A0ABS0LK66_9LACT</name>
<dbReference type="GO" id="GO:0004519">
    <property type="term" value="F:endonuclease activity"/>
    <property type="evidence" value="ECO:0007669"/>
    <property type="project" value="UniProtKB-KW"/>
</dbReference>
<organism evidence="5 6">
    <name type="scientific">Ruoffia tabacinasalis</name>
    <dbReference type="NCBI Taxonomy" id="87458"/>
    <lineage>
        <taxon>Bacteria</taxon>
        <taxon>Bacillati</taxon>
        <taxon>Bacillota</taxon>
        <taxon>Bacilli</taxon>
        <taxon>Lactobacillales</taxon>
        <taxon>Aerococcaceae</taxon>
        <taxon>Ruoffia</taxon>
    </lineage>
</organism>
<evidence type="ECO:0000259" key="4">
    <source>
        <dbReference type="Pfam" id="PF01420"/>
    </source>
</evidence>
<feature type="domain" description="Type I restriction modification DNA specificity" evidence="4">
    <location>
        <begin position="85"/>
        <end position="172"/>
    </location>
</feature>
<accession>A0ABS0LK66</accession>
<evidence type="ECO:0000256" key="2">
    <source>
        <dbReference type="ARBA" id="ARBA00022747"/>
    </source>
</evidence>
<evidence type="ECO:0000313" key="5">
    <source>
        <dbReference type="EMBL" id="MBG9978638.1"/>
    </source>
</evidence>
<feature type="domain" description="Type I restriction modification DNA specificity" evidence="4">
    <location>
        <begin position="202"/>
        <end position="373"/>
    </location>
</feature>
<reference evidence="5 6" key="1">
    <citation type="submission" date="2020-07" db="EMBL/GenBank/DDBJ databases">
        <title>Facklamia lactis sp. nov., isolated from raw milk.</title>
        <authorList>
            <person name="Doll E.V."/>
            <person name="Huptas C."/>
            <person name="Staib L."/>
            <person name="Wenning M."/>
            <person name="Scherer S."/>
        </authorList>
    </citation>
    <scope>NUCLEOTIDE SEQUENCE [LARGE SCALE GENOMIC DNA]</scope>
    <source>
        <strain evidence="5 6">DSM 104272</strain>
    </source>
</reference>
<keyword evidence="5" id="KW-0255">Endonuclease</keyword>
<keyword evidence="6" id="KW-1185">Reference proteome</keyword>
<dbReference type="InterPro" id="IPR052021">
    <property type="entry name" value="Type-I_RS_S_subunit"/>
</dbReference>
<dbReference type="EMBL" id="JACCEL010000017">
    <property type="protein sequence ID" value="MBG9978638.1"/>
    <property type="molecule type" value="Genomic_DNA"/>
</dbReference>
<comment type="similarity">
    <text evidence="1">Belongs to the type-I restriction system S methylase family.</text>
</comment>
<evidence type="ECO:0000256" key="3">
    <source>
        <dbReference type="ARBA" id="ARBA00023125"/>
    </source>
</evidence>
<dbReference type="InterPro" id="IPR044946">
    <property type="entry name" value="Restrct_endonuc_typeI_TRD_sf"/>
</dbReference>
<dbReference type="Proteomes" id="UP000823401">
    <property type="component" value="Unassembled WGS sequence"/>
</dbReference>